<dbReference type="Gene3D" id="3.30.450.40">
    <property type="match status" value="1"/>
</dbReference>
<feature type="domain" description="GAF" evidence="2">
    <location>
        <begin position="190"/>
        <end position="334"/>
    </location>
</feature>
<name>A0ABQ3UMT3_9CHLR</name>
<dbReference type="InterPro" id="IPR003018">
    <property type="entry name" value="GAF"/>
</dbReference>
<evidence type="ECO:0000313" key="4">
    <source>
        <dbReference type="Proteomes" id="UP000654345"/>
    </source>
</evidence>
<dbReference type="SUPFAM" id="SSF55781">
    <property type="entry name" value="GAF domain-like"/>
    <property type="match status" value="1"/>
</dbReference>
<dbReference type="InterPro" id="IPR029016">
    <property type="entry name" value="GAF-like_dom_sf"/>
</dbReference>
<feature type="compositionally biased region" description="Polar residues" evidence="1">
    <location>
        <begin position="45"/>
        <end position="58"/>
    </location>
</feature>
<accession>A0ABQ3UMT3</accession>
<protein>
    <recommendedName>
        <fullName evidence="2">GAF domain-containing protein</fullName>
    </recommendedName>
</protein>
<evidence type="ECO:0000313" key="3">
    <source>
        <dbReference type="EMBL" id="GHO53927.1"/>
    </source>
</evidence>
<keyword evidence="4" id="KW-1185">Reference proteome</keyword>
<dbReference type="Proteomes" id="UP000654345">
    <property type="component" value="Unassembled WGS sequence"/>
</dbReference>
<dbReference type="RefSeq" id="WP_201370695.1">
    <property type="nucleotide sequence ID" value="NZ_BNJG01000001.1"/>
</dbReference>
<gene>
    <name evidence="3" type="ORF">KSB_24020</name>
</gene>
<dbReference type="EMBL" id="BNJG01000001">
    <property type="protein sequence ID" value="GHO53927.1"/>
    <property type="molecule type" value="Genomic_DNA"/>
</dbReference>
<dbReference type="Pfam" id="PF13185">
    <property type="entry name" value="GAF_2"/>
    <property type="match status" value="1"/>
</dbReference>
<organism evidence="3 4">
    <name type="scientific">Ktedonobacter robiniae</name>
    <dbReference type="NCBI Taxonomy" id="2778365"/>
    <lineage>
        <taxon>Bacteria</taxon>
        <taxon>Bacillati</taxon>
        <taxon>Chloroflexota</taxon>
        <taxon>Ktedonobacteria</taxon>
        <taxon>Ktedonobacterales</taxon>
        <taxon>Ktedonobacteraceae</taxon>
        <taxon>Ktedonobacter</taxon>
    </lineage>
</organism>
<proteinExistence type="predicted"/>
<feature type="region of interest" description="Disordered" evidence="1">
    <location>
        <begin position="1"/>
        <end position="63"/>
    </location>
</feature>
<comment type="caution">
    <text evidence="3">The sequence shown here is derived from an EMBL/GenBank/DDBJ whole genome shotgun (WGS) entry which is preliminary data.</text>
</comment>
<reference evidence="3 4" key="1">
    <citation type="journal article" date="2021" name="Int. J. Syst. Evol. Microbiol.">
        <title>Reticulibacter mediterranei gen. nov., sp. nov., within the new family Reticulibacteraceae fam. nov., and Ktedonospora formicarum gen. nov., sp. nov., Ktedonobacter robiniae sp. nov., Dictyobacter formicarum sp. nov. and Dictyobacter arantiisoli sp. nov., belonging to the class Ktedonobacteria.</title>
        <authorList>
            <person name="Yabe S."/>
            <person name="Zheng Y."/>
            <person name="Wang C.M."/>
            <person name="Sakai Y."/>
            <person name="Abe K."/>
            <person name="Yokota A."/>
            <person name="Donadio S."/>
            <person name="Cavaletti L."/>
            <person name="Monciardini P."/>
        </authorList>
    </citation>
    <scope>NUCLEOTIDE SEQUENCE [LARGE SCALE GENOMIC DNA]</scope>
    <source>
        <strain evidence="3 4">SOSP1-30</strain>
    </source>
</reference>
<evidence type="ECO:0000256" key="1">
    <source>
        <dbReference type="SAM" id="MobiDB-lite"/>
    </source>
</evidence>
<sequence>MQKGRNPEQPGNELEENVLRGSLRSGQGKRKNTAILKQARPPRKSTLSRTENAKSTVQAHKGSQVAADNIPVLNSANEKGLSPFSSTLHAILHRNRAEIGRISRELDVAENTIYRWMNGTSDPRHSHLRNLPDVMSEHRQAMIQAINKTFPGVLDMNILASIPEIRVEIYRRVLELIASTADPANCLWQVAQTIFDYALLQLDTEHKGITIIYASFMPPCEDDGTIHSLYEALARGTEPWSPATDSRVFLGSTTLAGSAVMQQRMMRWDSRDEAARLLVEVDTHEASSCAAPVMRGGRVAGALVVSSTQPRFFDDPTACKAVDDLAHLLATALQDKDFYPYTKLKLRPMLSLVEQREILASCYVQRLLSYAREHRVSRAEAEIYVRRDLERQFEQQ</sequence>
<evidence type="ECO:0000259" key="2">
    <source>
        <dbReference type="Pfam" id="PF13185"/>
    </source>
</evidence>